<dbReference type="InterPro" id="IPR001370">
    <property type="entry name" value="BIR_rpt"/>
</dbReference>
<comment type="caution">
    <text evidence="2">The sequence shown here is derived from an EMBL/GenBank/DDBJ whole genome shotgun (WGS) entry which is preliminary data.</text>
</comment>
<name>A0AAE0VGX5_9BIVA</name>
<dbReference type="SUPFAM" id="SSF57924">
    <property type="entry name" value="Inhibitor of apoptosis (IAP) repeat"/>
    <property type="match status" value="1"/>
</dbReference>
<feature type="region of interest" description="Disordered" evidence="1">
    <location>
        <begin position="233"/>
        <end position="257"/>
    </location>
</feature>
<dbReference type="GO" id="GO:0005634">
    <property type="term" value="C:nucleus"/>
    <property type="evidence" value="ECO:0007669"/>
    <property type="project" value="TreeGrafter"/>
</dbReference>
<accession>A0AAE0VGX5</accession>
<dbReference type="EMBL" id="JAEAOA010000064">
    <property type="protein sequence ID" value="KAK3577843.1"/>
    <property type="molecule type" value="Genomic_DNA"/>
</dbReference>
<dbReference type="Gene3D" id="1.10.1170.10">
    <property type="entry name" value="Inhibitor Of Apoptosis Protein (2mihbC-IAP-1), Chain A"/>
    <property type="match status" value="1"/>
</dbReference>
<keyword evidence="3" id="KW-1185">Reference proteome</keyword>
<dbReference type="PROSITE" id="PS50143">
    <property type="entry name" value="BIR_REPEAT_2"/>
    <property type="match status" value="1"/>
</dbReference>
<dbReference type="Proteomes" id="UP001195483">
    <property type="component" value="Unassembled WGS sequence"/>
</dbReference>
<evidence type="ECO:0000313" key="3">
    <source>
        <dbReference type="Proteomes" id="UP001195483"/>
    </source>
</evidence>
<proteinExistence type="predicted"/>
<reference evidence="2" key="2">
    <citation type="journal article" date="2021" name="Genome Biol. Evol.">
        <title>Developing a high-quality reference genome for a parasitic bivalve with doubly uniparental inheritance (Bivalvia: Unionida).</title>
        <authorList>
            <person name="Smith C.H."/>
        </authorList>
    </citation>
    <scope>NUCLEOTIDE SEQUENCE</scope>
    <source>
        <strain evidence="2">CHS0354</strain>
        <tissue evidence="2">Mantle</tissue>
    </source>
</reference>
<dbReference type="CDD" id="cd00022">
    <property type="entry name" value="BIR"/>
    <property type="match status" value="1"/>
</dbReference>
<reference evidence="2" key="1">
    <citation type="journal article" date="2021" name="Genome Biol. Evol.">
        <title>A High-Quality Reference Genome for a Parasitic Bivalve with Doubly Uniparental Inheritance (Bivalvia: Unionida).</title>
        <authorList>
            <person name="Smith C.H."/>
        </authorList>
    </citation>
    <scope>NUCLEOTIDE SEQUENCE</scope>
    <source>
        <strain evidence="2">CHS0354</strain>
    </source>
</reference>
<dbReference type="GO" id="GO:0005737">
    <property type="term" value="C:cytoplasm"/>
    <property type="evidence" value="ECO:0007669"/>
    <property type="project" value="TreeGrafter"/>
</dbReference>
<dbReference type="PANTHER" id="PTHR10044:SF139">
    <property type="entry name" value="DEATH-ASSOCIATED INHIBITOR OF APOPTOSIS 2"/>
    <property type="match status" value="1"/>
</dbReference>
<sequence length="385" mass="44152">MARLMDCNLVVLHLKDAKKNHRMNLCAEYFEMIQNGAIIIDKMFKRIYYFPESVSNHEVQAHMINNSYRIFLSVRKCLCSLNQQRRNVVLVDDKRVYVTDKTESLAQIFQDLSNKYKTVFDIENDAVTNRLKEKTKSTNEVKDVISLKHMRKGISVLLPQRKMKVELQNKTYCPNLEIMFAISSRPIFRTNNINPASLMDVVSSTIDPYGAPSSLGEIVADCAGPDSTAVPTAFRPQSSRQPHSRDYATNNAIVGNDNPSRIERLEEASSSGLIPPFVLGYQEQSGNQQLSPIYPRYSIYEARCASYVTFQQFRNLDTKEMARTGLFYTGKEDEVRCFQCGLEQQNWRPDKDPLLEHIKDSPDCQFLETLLGVNTLNQYKVSIFH</sequence>
<dbReference type="Pfam" id="PF00653">
    <property type="entry name" value="BIR"/>
    <property type="match status" value="1"/>
</dbReference>
<organism evidence="2 3">
    <name type="scientific">Potamilus streckersoni</name>
    <dbReference type="NCBI Taxonomy" id="2493646"/>
    <lineage>
        <taxon>Eukaryota</taxon>
        <taxon>Metazoa</taxon>
        <taxon>Spiralia</taxon>
        <taxon>Lophotrochozoa</taxon>
        <taxon>Mollusca</taxon>
        <taxon>Bivalvia</taxon>
        <taxon>Autobranchia</taxon>
        <taxon>Heteroconchia</taxon>
        <taxon>Palaeoheterodonta</taxon>
        <taxon>Unionida</taxon>
        <taxon>Unionoidea</taxon>
        <taxon>Unionidae</taxon>
        <taxon>Ambleminae</taxon>
        <taxon>Lampsilini</taxon>
        <taxon>Potamilus</taxon>
    </lineage>
</organism>
<evidence type="ECO:0000256" key="1">
    <source>
        <dbReference type="SAM" id="MobiDB-lite"/>
    </source>
</evidence>
<feature type="compositionally biased region" description="Polar residues" evidence="1">
    <location>
        <begin position="235"/>
        <end position="257"/>
    </location>
</feature>
<dbReference type="PROSITE" id="PS01282">
    <property type="entry name" value="BIR_REPEAT_1"/>
    <property type="match status" value="1"/>
</dbReference>
<gene>
    <name evidence="2" type="ORF">CHS0354_000242</name>
</gene>
<evidence type="ECO:0000313" key="2">
    <source>
        <dbReference type="EMBL" id="KAK3577843.1"/>
    </source>
</evidence>
<dbReference type="InterPro" id="IPR050784">
    <property type="entry name" value="IAP"/>
</dbReference>
<dbReference type="PANTHER" id="PTHR10044">
    <property type="entry name" value="INHIBITOR OF APOPTOSIS"/>
    <property type="match status" value="1"/>
</dbReference>
<dbReference type="GO" id="GO:0051726">
    <property type="term" value="P:regulation of cell cycle"/>
    <property type="evidence" value="ECO:0007669"/>
    <property type="project" value="TreeGrafter"/>
</dbReference>
<dbReference type="AlphaFoldDB" id="A0AAE0VGX5"/>
<reference evidence="2" key="3">
    <citation type="submission" date="2023-05" db="EMBL/GenBank/DDBJ databases">
        <authorList>
            <person name="Smith C.H."/>
        </authorList>
    </citation>
    <scope>NUCLEOTIDE SEQUENCE</scope>
    <source>
        <strain evidence="2">CHS0354</strain>
        <tissue evidence="2">Mantle</tissue>
    </source>
</reference>
<dbReference type="SMART" id="SM00238">
    <property type="entry name" value="BIR"/>
    <property type="match status" value="1"/>
</dbReference>
<protein>
    <submittedName>
        <fullName evidence="2">Uncharacterized protein</fullName>
    </submittedName>
</protein>